<protein>
    <recommendedName>
        <fullName evidence="6">Glycosyltransferase RgtA/B/C/D-like domain-containing protein</fullName>
    </recommendedName>
</protein>
<dbReference type="EMBL" id="JABFCR010000010">
    <property type="protein sequence ID" value="NNU33456.1"/>
    <property type="molecule type" value="Genomic_DNA"/>
</dbReference>
<feature type="transmembrane region" description="Helical" evidence="3">
    <location>
        <begin position="87"/>
        <end position="115"/>
    </location>
</feature>
<comment type="caution">
    <text evidence="4">The sequence shown here is derived from an EMBL/GenBank/DDBJ whole genome shotgun (WGS) entry which is preliminary data.</text>
</comment>
<feature type="transmembrane region" description="Helical" evidence="3">
    <location>
        <begin position="29"/>
        <end position="49"/>
    </location>
</feature>
<gene>
    <name evidence="4" type="ORF">HK413_03475</name>
</gene>
<organism evidence="4 5">
    <name type="scientific">Mucilaginibacter humi</name>
    <dbReference type="NCBI Taxonomy" id="2732510"/>
    <lineage>
        <taxon>Bacteria</taxon>
        <taxon>Pseudomonadati</taxon>
        <taxon>Bacteroidota</taxon>
        <taxon>Sphingobacteriia</taxon>
        <taxon>Sphingobacteriales</taxon>
        <taxon>Sphingobacteriaceae</taxon>
        <taxon>Mucilaginibacter</taxon>
    </lineage>
</organism>
<keyword evidence="5" id="KW-1185">Reference proteome</keyword>
<evidence type="ECO:0000256" key="3">
    <source>
        <dbReference type="SAM" id="Phobius"/>
    </source>
</evidence>
<evidence type="ECO:0000256" key="1">
    <source>
        <dbReference type="ARBA" id="ARBA00022737"/>
    </source>
</evidence>
<evidence type="ECO:0000313" key="4">
    <source>
        <dbReference type="EMBL" id="NNU33456.1"/>
    </source>
</evidence>
<keyword evidence="3" id="KW-1133">Transmembrane helix</keyword>
<dbReference type="PANTHER" id="PTHR44227:SF3">
    <property type="entry name" value="PROTEIN O-MANNOSYL-TRANSFERASE TMTC4"/>
    <property type="match status" value="1"/>
</dbReference>
<feature type="transmembrane region" description="Helical" evidence="3">
    <location>
        <begin position="127"/>
        <end position="149"/>
    </location>
</feature>
<reference evidence="4 5" key="1">
    <citation type="submission" date="2020-05" db="EMBL/GenBank/DDBJ databases">
        <authorList>
            <person name="Khan S.A."/>
            <person name="Jeon C.O."/>
            <person name="Chun B.H."/>
        </authorList>
    </citation>
    <scope>NUCLEOTIDE SEQUENCE [LARGE SCALE GENOMIC DNA]</scope>
    <source>
        <strain evidence="4 5">S1162</strain>
    </source>
</reference>
<sequence>MDTFLLFLLQGLLMVWFFRKIFNLSASDAKVNTCIALIAATFYLLHPAIAETVNYIIARSDLQSTLAVVAAFIIYQHSERANRSYLYLIPIIIGALAKPTAIMFAPMLFCYVLLLEEQLSLTDIFSKLVFTVVKKTLPAFICCAFLYWLQDHLTPKTWQPGGTSPLQYLITQPFVITHYFQMLFWPNGLSADSDWGLIPGISDWRFIAGATFILVMLMIAFLPHAKRVKANKLWDTVVLFSVIAYVQHYPTGRGVE</sequence>
<keyword evidence="2" id="KW-0802">TPR repeat</keyword>
<keyword evidence="3" id="KW-0812">Transmembrane</keyword>
<dbReference type="Proteomes" id="UP000566071">
    <property type="component" value="Unassembled WGS sequence"/>
</dbReference>
<keyword evidence="3" id="KW-0472">Membrane</keyword>
<name>A0ABX1W1B7_9SPHI</name>
<accession>A0ABX1W1B7</accession>
<dbReference type="InterPro" id="IPR052346">
    <property type="entry name" value="O-mannosyl-transferase_TMTC"/>
</dbReference>
<evidence type="ECO:0008006" key="6">
    <source>
        <dbReference type="Google" id="ProtNLM"/>
    </source>
</evidence>
<proteinExistence type="predicted"/>
<keyword evidence="1" id="KW-0677">Repeat</keyword>
<dbReference type="PANTHER" id="PTHR44227">
    <property type="match status" value="1"/>
</dbReference>
<dbReference type="RefSeq" id="WP_175269152.1">
    <property type="nucleotide sequence ID" value="NZ_JABFCR010000010.1"/>
</dbReference>
<evidence type="ECO:0000313" key="5">
    <source>
        <dbReference type="Proteomes" id="UP000566071"/>
    </source>
</evidence>
<evidence type="ECO:0000256" key="2">
    <source>
        <dbReference type="ARBA" id="ARBA00022803"/>
    </source>
</evidence>
<feature type="transmembrane region" description="Helical" evidence="3">
    <location>
        <begin position="204"/>
        <end position="222"/>
    </location>
</feature>